<feature type="DNA-binding region" description="Fork-head" evidence="7">
    <location>
        <begin position="296"/>
        <end position="392"/>
    </location>
</feature>
<dbReference type="InterPro" id="IPR049624">
    <property type="entry name" value="FOXN1_4"/>
</dbReference>
<feature type="region of interest" description="Disordered" evidence="8">
    <location>
        <begin position="1"/>
        <end position="20"/>
    </location>
</feature>
<dbReference type="RefSeq" id="XP_033777196.1">
    <property type="nucleotide sequence ID" value="XM_033921305.1"/>
</dbReference>
<dbReference type="Gene3D" id="1.10.10.10">
    <property type="entry name" value="Winged helix-like DNA-binding domain superfamily/Winged helix DNA-binding domain"/>
    <property type="match status" value="1"/>
</dbReference>
<keyword evidence="2" id="KW-0217">Developmental protein</keyword>
<dbReference type="PANTHER" id="PTHR46721">
    <property type="entry name" value="FORKHEAD BOX PROTEIN N1"/>
    <property type="match status" value="1"/>
</dbReference>
<feature type="compositionally biased region" description="Polar residues" evidence="8">
    <location>
        <begin position="87"/>
        <end position="99"/>
    </location>
</feature>
<dbReference type="KEGG" id="gsh:117348810"/>
<dbReference type="CDD" id="cd20056">
    <property type="entry name" value="FH_FOXN1"/>
    <property type="match status" value="1"/>
</dbReference>
<dbReference type="SUPFAM" id="SSF46785">
    <property type="entry name" value="Winged helix' DNA-binding domain"/>
    <property type="match status" value="1"/>
</dbReference>
<evidence type="ECO:0000259" key="9">
    <source>
        <dbReference type="PROSITE" id="PS50039"/>
    </source>
</evidence>
<dbReference type="SMART" id="SM00339">
    <property type="entry name" value="FH"/>
    <property type="match status" value="1"/>
</dbReference>
<evidence type="ECO:0000256" key="6">
    <source>
        <dbReference type="ARBA" id="ARBA00023242"/>
    </source>
</evidence>
<keyword evidence="10" id="KW-1185">Reference proteome</keyword>
<gene>
    <name evidence="11 12" type="primary">FOXN1</name>
</gene>
<comment type="subcellular location">
    <subcellularLocation>
        <location evidence="1 7">Nucleus</location>
    </subcellularLocation>
</comment>
<feature type="compositionally biased region" description="Polar residues" evidence="8">
    <location>
        <begin position="60"/>
        <end position="78"/>
    </location>
</feature>
<dbReference type="InterPro" id="IPR036388">
    <property type="entry name" value="WH-like_DNA-bd_sf"/>
</dbReference>
<dbReference type="PRINTS" id="PR00053">
    <property type="entry name" value="FORKHEAD"/>
</dbReference>
<evidence type="ECO:0000256" key="1">
    <source>
        <dbReference type="ARBA" id="ARBA00004123"/>
    </source>
</evidence>
<feature type="compositionally biased region" description="Polar residues" evidence="8">
    <location>
        <begin position="496"/>
        <end position="514"/>
    </location>
</feature>
<dbReference type="InterPro" id="IPR001766">
    <property type="entry name" value="Fork_head_dom"/>
</dbReference>
<organism evidence="10 12">
    <name type="scientific">Geotrypetes seraphini</name>
    <name type="common">Gaboon caecilian</name>
    <name type="synonym">Caecilia seraphini</name>
    <dbReference type="NCBI Taxonomy" id="260995"/>
    <lineage>
        <taxon>Eukaryota</taxon>
        <taxon>Metazoa</taxon>
        <taxon>Chordata</taxon>
        <taxon>Craniata</taxon>
        <taxon>Vertebrata</taxon>
        <taxon>Euteleostomi</taxon>
        <taxon>Amphibia</taxon>
        <taxon>Gymnophiona</taxon>
        <taxon>Geotrypetes</taxon>
    </lineage>
</organism>
<dbReference type="PANTHER" id="PTHR46721:SF1">
    <property type="entry name" value="FORKHEAD BOX PROTEIN N1"/>
    <property type="match status" value="1"/>
</dbReference>
<accession>A0A6P8NM76</accession>
<evidence type="ECO:0000313" key="12">
    <source>
        <dbReference type="RefSeq" id="XP_033777197.1"/>
    </source>
</evidence>
<keyword evidence="6 7" id="KW-0539">Nucleus</keyword>
<dbReference type="GO" id="GO:0005634">
    <property type="term" value="C:nucleus"/>
    <property type="evidence" value="ECO:0007669"/>
    <property type="project" value="UniProtKB-SubCell"/>
</dbReference>
<evidence type="ECO:0000256" key="5">
    <source>
        <dbReference type="ARBA" id="ARBA00023163"/>
    </source>
</evidence>
<keyword evidence="5" id="KW-0804">Transcription</keyword>
<dbReference type="GO" id="GO:0000981">
    <property type="term" value="F:DNA-binding transcription factor activity, RNA polymerase II-specific"/>
    <property type="evidence" value="ECO:0007669"/>
    <property type="project" value="TreeGrafter"/>
</dbReference>
<dbReference type="GO" id="GO:0000976">
    <property type="term" value="F:transcription cis-regulatory region binding"/>
    <property type="evidence" value="ECO:0007669"/>
    <property type="project" value="TreeGrafter"/>
</dbReference>
<proteinExistence type="predicted"/>
<sequence length="653" mass="72057">MASEHRGRQLGTTMVNSQPGFLTSQDSLMVSMLQDSLDKKFPADSMGSEWQQEEGMQTPAGAQSDNASSLCQSNGSDSGNERDNSDSRSPGPSSPQQDQIQRRIPVNQVIPSGNNKTFAGEKLRRYSCDEPSRFIKNNRIPFHPYERHFSETHHSLLPTGCSLKNMGSIENFEEMLASTDPDESELFTHVPELSTEPPWCRPLPHITTNHNLDTQIMQGSELKLKAVPMVGVMQEGESGMCCYQSPVPQVFSATQPFQQYSSEQGYPVAYITSSHYPYQRIAPQASLESQPPPYPKPIYSYSILIFMALKNSRNGSLPVSEIYNFMTEHFPYFKTAPDGWKNSVRHNLSLNKCFEKVENKSGNSSRKGCLWALNPSKIDKMQEELQKWKRKDPVAVRKSMAKPEELDRLIGDKTENSRASAMTCSAMSVPSSPAPIQMSFQTSLSSSIPASLQPINTSSGCLHERPQAACHQSLCYTSPPPGYPQIQQPPGVPQTHYPTLDTQGEPQSQYSPQDSPLPAHSPPIHNLKAIADHSPARTIQDTLMEGDLSNDIDALNPSLTDFELQGNLWEELKDDSLTLDLIASSQIPPNGFPSHLSNGLNGDSTVDLCSPRNPSQGGLADLHLTTLYSTFMELDTVATSYLSNSGSKQVALV</sequence>
<evidence type="ECO:0000313" key="11">
    <source>
        <dbReference type="RefSeq" id="XP_033777196.1"/>
    </source>
</evidence>
<evidence type="ECO:0000256" key="7">
    <source>
        <dbReference type="PROSITE-ProRule" id="PRU00089"/>
    </source>
</evidence>
<name>A0A6P8NM76_GEOSA</name>
<dbReference type="FunFam" id="1.10.10.10:FF:000122">
    <property type="entry name" value="Forkhead box protein N1"/>
    <property type="match status" value="1"/>
</dbReference>
<dbReference type="OrthoDB" id="10070006at2759"/>
<evidence type="ECO:0000313" key="10">
    <source>
        <dbReference type="Proteomes" id="UP000515159"/>
    </source>
</evidence>
<reference evidence="11 12" key="1">
    <citation type="submission" date="2025-04" db="UniProtKB">
        <authorList>
            <consortium name="RefSeq"/>
        </authorList>
    </citation>
    <scope>IDENTIFICATION</scope>
</reference>
<dbReference type="InterPro" id="IPR047401">
    <property type="entry name" value="FH_FOXN1"/>
</dbReference>
<dbReference type="GeneID" id="117348810"/>
<dbReference type="RefSeq" id="XP_033777197.1">
    <property type="nucleotide sequence ID" value="XM_033921306.1"/>
</dbReference>
<evidence type="ECO:0000256" key="3">
    <source>
        <dbReference type="ARBA" id="ARBA00023015"/>
    </source>
</evidence>
<dbReference type="CTD" id="8456"/>
<keyword evidence="4 7" id="KW-0238">DNA-binding</keyword>
<dbReference type="AlphaFoldDB" id="A0A6P8NM76"/>
<feature type="region of interest" description="Disordered" evidence="8">
    <location>
        <begin position="39"/>
        <end position="118"/>
    </location>
</feature>
<dbReference type="InterPro" id="IPR030456">
    <property type="entry name" value="TF_fork_head_CS_2"/>
</dbReference>
<dbReference type="Proteomes" id="UP000515159">
    <property type="component" value="Chromosome 15"/>
</dbReference>
<keyword evidence="3" id="KW-0805">Transcription regulation</keyword>
<protein>
    <submittedName>
        <fullName evidence="11 12">Forkhead box protein N1 isoform X1</fullName>
    </submittedName>
</protein>
<evidence type="ECO:0000256" key="8">
    <source>
        <dbReference type="SAM" id="MobiDB-lite"/>
    </source>
</evidence>
<feature type="compositionally biased region" description="Polar residues" evidence="8">
    <location>
        <begin position="10"/>
        <end position="20"/>
    </location>
</feature>
<dbReference type="PROSITE" id="PS50039">
    <property type="entry name" value="FORK_HEAD_3"/>
    <property type="match status" value="1"/>
</dbReference>
<feature type="domain" description="Fork-head" evidence="9">
    <location>
        <begin position="296"/>
        <end position="392"/>
    </location>
</feature>
<feature type="region of interest" description="Disordered" evidence="8">
    <location>
        <begin position="481"/>
        <end position="521"/>
    </location>
</feature>
<dbReference type="PROSITE" id="PS00658">
    <property type="entry name" value="FORK_HEAD_2"/>
    <property type="match status" value="1"/>
</dbReference>
<dbReference type="InterPro" id="IPR036390">
    <property type="entry name" value="WH_DNA-bd_sf"/>
</dbReference>
<evidence type="ECO:0000256" key="2">
    <source>
        <dbReference type="ARBA" id="ARBA00022473"/>
    </source>
</evidence>
<evidence type="ECO:0000256" key="4">
    <source>
        <dbReference type="ARBA" id="ARBA00023125"/>
    </source>
</evidence>
<dbReference type="Pfam" id="PF00250">
    <property type="entry name" value="Forkhead"/>
    <property type="match status" value="1"/>
</dbReference>